<feature type="transmembrane region" description="Helical" evidence="8">
    <location>
        <begin position="132"/>
        <end position="151"/>
    </location>
</feature>
<comment type="similarity">
    <text evidence="2 6">Belongs to the major facilitator superfamily. Proton-dependent oligopeptide transporter (POT/PTR) (TC 2.A.17) family.</text>
</comment>
<dbReference type="GO" id="GO:0006857">
    <property type="term" value="P:oligopeptide transport"/>
    <property type="evidence" value="ECO:0007669"/>
    <property type="project" value="InterPro"/>
</dbReference>
<feature type="transmembrane region" description="Helical" evidence="8">
    <location>
        <begin position="456"/>
        <end position="476"/>
    </location>
</feature>
<evidence type="ECO:0000256" key="5">
    <source>
        <dbReference type="ARBA" id="ARBA00023136"/>
    </source>
</evidence>
<evidence type="ECO:0000256" key="8">
    <source>
        <dbReference type="SAM" id="Phobius"/>
    </source>
</evidence>
<feature type="transmembrane region" description="Helical" evidence="8">
    <location>
        <begin position="516"/>
        <end position="535"/>
    </location>
</feature>
<evidence type="ECO:0000256" key="4">
    <source>
        <dbReference type="ARBA" id="ARBA00022989"/>
    </source>
</evidence>
<accession>A0A5N5WJV9</accession>
<dbReference type="InterPro" id="IPR000109">
    <property type="entry name" value="POT_fam"/>
</dbReference>
<keyword evidence="10" id="KW-1185">Reference proteome</keyword>
<keyword evidence="4 8" id="KW-1133">Transmembrane helix</keyword>
<feature type="transmembrane region" description="Helical" evidence="8">
    <location>
        <begin position="333"/>
        <end position="352"/>
    </location>
</feature>
<keyword evidence="5 8" id="KW-0472">Membrane</keyword>
<dbReference type="GO" id="GO:0022857">
    <property type="term" value="F:transmembrane transporter activity"/>
    <property type="evidence" value="ECO:0007669"/>
    <property type="project" value="InterPro"/>
</dbReference>
<feature type="transmembrane region" description="Helical" evidence="8">
    <location>
        <begin position="244"/>
        <end position="264"/>
    </location>
</feature>
<evidence type="ECO:0000313" key="9">
    <source>
        <dbReference type="EMBL" id="KAB8068831.1"/>
    </source>
</evidence>
<evidence type="ECO:0000256" key="6">
    <source>
        <dbReference type="RuleBase" id="RU003755"/>
    </source>
</evidence>
<dbReference type="OrthoDB" id="8904098at2759"/>
<evidence type="ECO:0000256" key="1">
    <source>
        <dbReference type="ARBA" id="ARBA00004141"/>
    </source>
</evidence>
<feature type="transmembrane region" description="Helical" evidence="8">
    <location>
        <begin position="221"/>
        <end position="238"/>
    </location>
</feature>
<gene>
    <name evidence="9" type="ORF">BDV29DRAFT_62759</name>
</gene>
<sequence length="537" mass="59166">MSSREPITDTTVETERTPLLSTGSDEAADGDGITSSITKPNNRLRKIADSLPLSVWLIATIELCERFAYFGTVGPMQNYIQNPRNDPFRPGGIGLGQASATMVNQGFMLWCYITPVAGAVVAEQYIGRVKTIIYSSTIYLCGLIMLFLSSLPFAQDIGLSLPGLLISLFLIGIGTGGIKPNVSSLIAEQYTGPKVSERVLKSGEKVIVDKDLTIQSIFTTYFLYINIGSIAPLLTTIIEKEYGFSTAFSLPVLVFLIGFVLILASKDQYISREPDNSIIFNAFQAFWIGIKHSGNLDYARPSYQAEHEPTRRLPWDDSFVDDLRSALASCKVFIIYPLYWAAYSQFLTNFVSQAATMETHGIPNDIMPNIDPITVLILLPILDRVVFPFLRRLGVPVRHVDRITMGFLICGVSMLYASFVQRTIYAAPPCYDHPRATNCMDGRVPNQVSVFFQAPAYVLVAASEILASVSGVEYAYTQAPKSMKSLIMAVYLSTVSAGALIAMTVSPLMVDPKLPWMYFTLGMENFLASAILWLAPI</sequence>
<dbReference type="PANTHER" id="PTHR11654">
    <property type="entry name" value="OLIGOPEPTIDE TRANSPORTER-RELATED"/>
    <property type="match status" value="1"/>
</dbReference>
<keyword evidence="3 6" id="KW-0812">Transmembrane</keyword>
<dbReference type="PROSITE" id="PS01023">
    <property type="entry name" value="PTR2_2"/>
    <property type="match status" value="1"/>
</dbReference>
<dbReference type="EMBL" id="ML732371">
    <property type="protein sequence ID" value="KAB8068831.1"/>
    <property type="molecule type" value="Genomic_DNA"/>
</dbReference>
<dbReference type="InterPro" id="IPR036259">
    <property type="entry name" value="MFS_trans_sf"/>
</dbReference>
<dbReference type="InterPro" id="IPR018456">
    <property type="entry name" value="PTR2_symporter_CS"/>
</dbReference>
<evidence type="ECO:0000256" key="7">
    <source>
        <dbReference type="SAM" id="MobiDB-lite"/>
    </source>
</evidence>
<evidence type="ECO:0000256" key="2">
    <source>
        <dbReference type="ARBA" id="ARBA00005982"/>
    </source>
</evidence>
<comment type="subcellular location">
    <subcellularLocation>
        <location evidence="1 6">Membrane</location>
        <topology evidence="1 6">Multi-pass membrane protein</topology>
    </subcellularLocation>
</comment>
<proteinExistence type="inferred from homology"/>
<name>A0A5N5WJV9_9EURO</name>
<dbReference type="Gene3D" id="1.20.1250.20">
    <property type="entry name" value="MFS general substrate transporter like domains"/>
    <property type="match status" value="1"/>
</dbReference>
<feature type="transmembrane region" description="Helical" evidence="8">
    <location>
        <begin position="402"/>
        <end position="419"/>
    </location>
</feature>
<evidence type="ECO:0000256" key="3">
    <source>
        <dbReference type="ARBA" id="ARBA00022692"/>
    </source>
</evidence>
<feature type="compositionally biased region" description="Polar residues" evidence="7">
    <location>
        <begin position="1"/>
        <end position="11"/>
    </location>
</feature>
<reference evidence="9 10" key="1">
    <citation type="submission" date="2019-04" db="EMBL/GenBank/DDBJ databases">
        <title>Friends and foes A comparative genomics study of 23 Aspergillus species from section Flavi.</title>
        <authorList>
            <consortium name="DOE Joint Genome Institute"/>
            <person name="Kjaerbolling I."/>
            <person name="Vesth T."/>
            <person name="Frisvad J.C."/>
            <person name="Nybo J.L."/>
            <person name="Theobald S."/>
            <person name="Kildgaard S."/>
            <person name="Isbrandt T."/>
            <person name="Kuo A."/>
            <person name="Sato A."/>
            <person name="Lyhne E.K."/>
            <person name="Kogle M.E."/>
            <person name="Wiebenga A."/>
            <person name="Kun R.S."/>
            <person name="Lubbers R.J."/>
            <person name="Makela M.R."/>
            <person name="Barry K."/>
            <person name="Chovatia M."/>
            <person name="Clum A."/>
            <person name="Daum C."/>
            <person name="Haridas S."/>
            <person name="He G."/>
            <person name="LaButti K."/>
            <person name="Lipzen A."/>
            <person name="Mondo S."/>
            <person name="Riley R."/>
            <person name="Salamov A."/>
            <person name="Simmons B.A."/>
            <person name="Magnuson J.K."/>
            <person name="Henrissat B."/>
            <person name="Mortensen U.H."/>
            <person name="Larsen T.O."/>
            <person name="Devries R.P."/>
            <person name="Grigoriev I.V."/>
            <person name="Machida M."/>
            <person name="Baker S.E."/>
            <person name="Andersen M.R."/>
        </authorList>
    </citation>
    <scope>NUCLEOTIDE SEQUENCE [LARGE SCALE GENOMIC DNA]</scope>
    <source>
        <strain evidence="9 10">CBS 151.66</strain>
    </source>
</reference>
<dbReference type="GO" id="GO:0016020">
    <property type="term" value="C:membrane"/>
    <property type="evidence" value="ECO:0007669"/>
    <property type="project" value="UniProtKB-SubCell"/>
</dbReference>
<dbReference type="SUPFAM" id="SSF103473">
    <property type="entry name" value="MFS general substrate transporter"/>
    <property type="match status" value="1"/>
</dbReference>
<evidence type="ECO:0000313" key="10">
    <source>
        <dbReference type="Proteomes" id="UP000326565"/>
    </source>
</evidence>
<feature type="region of interest" description="Disordered" evidence="7">
    <location>
        <begin position="1"/>
        <end position="35"/>
    </location>
</feature>
<organism evidence="9 10">
    <name type="scientific">Aspergillus leporis</name>
    <dbReference type="NCBI Taxonomy" id="41062"/>
    <lineage>
        <taxon>Eukaryota</taxon>
        <taxon>Fungi</taxon>
        <taxon>Dikarya</taxon>
        <taxon>Ascomycota</taxon>
        <taxon>Pezizomycotina</taxon>
        <taxon>Eurotiomycetes</taxon>
        <taxon>Eurotiomycetidae</taxon>
        <taxon>Eurotiales</taxon>
        <taxon>Aspergillaceae</taxon>
        <taxon>Aspergillus</taxon>
        <taxon>Aspergillus subgen. Circumdati</taxon>
    </lineage>
</organism>
<feature type="transmembrane region" description="Helical" evidence="8">
    <location>
        <begin position="372"/>
        <end position="390"/>
    </location>
</feature>
<feature type="transmembrane region" description="Helical" evidence="8">
    <location>
        <begin position="157"/>
        <end position="178"/>
    </location>
</feature>
<dbReference type="Proteomes" id="UP000326565">
    <property type="component" value="Unassembled WGS sequence"/>
</dbReference>
<feature type="transmembrane region" description="Helical" evidence="8">
    <location>
        <begin position="488"/>
        <end position="510"/>
    </location>
</feature>
<dbReference type="AlphaFoldDB" id="A0A5N5WJV9"/>
<keyword evidence="6" id="KW-0813">Transport</keyword>
<protein>
    <submittedName>
        <fullName evidence="9">POT family-domain-containing protein</fullName>
    </submittedName>
</protein>
<dbReference type="Pfam" id="PF00854">
    <property type="entry name" value="PTR2"/>
    <property type="match status" value="1"/>
</dbReference>